<feature type="transmembrane region" description="Helical" evidence="1">
    <location>
        <begin position="140"/>
        <end position="164"/>
    </location>
</feature>
<feature type="transmembrane region" description="Helical" evidence="1">
    <location>
        <begin position="95"/>
        <end position="119"/>
    </location>
</feature>
<accession>A0A841R7J2</accession>
<keyword evidence="1" id="KW-0472">Membrane</keyword>
<dbReference type="GO" id="GO:0032259">
    <property type="term" value="P:methylation"/>
    <property type="evidence" value="ECO:0007669"/>
    <property type="project" value="UniProtKB-KW"/>
</dbReference>
<keyword evidence="1" id="KW-1133">Transmembrane helix</keyword>
<evidence type="ECO:0000313" key="3">
    <source>
        <dbReference type="Proteomes" id="UP000587760"/>
    </source>
</evidence>
<dbReference type="RefSeq" id="WP_184742327.1">
    <property type="nucleotide sequence ID" value="NZ_JACHGJ010000001.1"/>
</dbReference>
<dbReference type="GO" id="GO:0008168">
    <property type="term" value="F:methyltransferase activity"/>
    <property type="evidence" value="ECO:0007669"/>
    <property type="project" value="UniProtKB-KW"/>
</dbReference>
<keyword evidence="1" id="KW-0812">Transmembrane</keyword>
<comment type="caution">
    <text evidence="2">The sequence shown here is derived from an EMBL/GenBank/DDBJ whole genome shotgun (WGS) entry which is preliminary data.</text>
</comment>
<keyword evidence="2" id="KW-0808">Transferase</keyword>
<evidence type="ECO:0000313" key="2">
    <source>
        <dbReference type="EMBL" id="MBB6478462.1"/>
    </source>
</evidence>
<feature type="transmembrane region" description="Helical" evidence="1">
    <location>
        <begin position="12"/>
        <end position="33"/>
    </location>
</feature>
<reference evidence="2 3" key="1">
    <citation type="submission" date="2020-08" db="EMBL/GenBank/DDBJ databases">
        <title>Genomic Encyclopedia of Type Strains, Phase IV (KMG-IV): sequencing the most valuable type-strain genomes for metagenomic binning, comparative biology and taxonomic classification.</title>
        <authorList>
            <person name="Goeker M."/>
        </authorList>
    </citation>
    <scope>NUCLEOTIDE SEQUENCE [LARGE SCALE GENOMIC DNA]</scope>
    <source>
        <strain evidence="2 3">DSM 2461</strain>
    </source>
</reference>
<keyword evidence="2" id="KW-0489">Methyltransferase</keyword>
<gene>
    <name evidence="2" type="ORF">HNR50_000095</name>
</gene>
<dbReference type="Proteomes" id="UP000587760">
    <property type="component" value="Unassembled WGS sequence"/>
</dbReference>
<dbReference type="EMBL" id="JACHGJ010000001">
    <property type="protein sequence ID" value="MBB6478462.1"/>
    <property type="molecule type" value="Genomic_DNA"/>
</dbReference>
<evidence type="ECO:0000256" key="1">
    <source>
        <dbReference type="SAM" id="Phobius"/>
    </source>
</evidence>
<feature type="transmembrane region" description="Helical" evidence="1">
    <location>
        <begin position="54"/>
        <end position="75"/>
    </location>
</feature>
<keyword evidence="3" id="KW-1185">Reference proteome</keyword>
<sequence>MLSLNLLYDGLIYSGGFAAIILVSVLINPRIWLQDFPDELKKDIPPKTRKESRQTFITGFVFAMFIIGFPLYSVAGAFSSSGELVPFLTLFLHSFYVMMICNVLYWLLFHILIFNVIISRIRTVPGLKQRIQFTGWKNQLFGLFVGVLSCLLISGFVAMLAGFFL</sequence>
<proteinExistence type="predicted"/>
<organism evidence="2 3">
    <name type="scientific">Spirochaeta isovalerica</name>
    <dbReference type="NCBI Taxonomy" id="150"/>
    <lineage>
        <taxon>Bacteria</taxon>
        <taxon>Pseudomonadati</taxon>
        <taxon>Spirochaetota</taxon>
        <taxon>Spirochaetia</taxon>
        <taxon>Spirochaetales</taxon>
        <taxon>Spirochaetaceae</taxon>
        <taxon>Spirochaeta</taxon>
    </lineage>
</organism>
<dbReference type="AlphaFoldDB" id="A0A841R7J2"/>
<protein>
    <submittedName>
        <fullName evidence="2">Tetrahydromethanopterin S-methyltransferase subunit F</fullName>
    </submittedName>
</protein>
<name>A0A841R7J2_9SPIO</name>